<evidence type="ECO:0000313" key="3">
    <source>
        <dbReference type="EMBL" id="CAF3994677.1"/>
    </source>
</evidence>
<dbReference type="PANTHER" id="PTHR47018">
    <property type="entry name" value="CXC DOMAIN-CONTAINING PROTEIN-RELATED"/>
    <property type="match status" value="1"/>
</dbReference>
<dbReference type="EMBL" id="CAJNOK010013388">
    <property type="protein sequence ID" value="CAF1183449.1"/>
    <property type="molecule type" value="Genomic_DNA"/>
</dbReference>
<reference evidence="2" key="1">
    <citation type="submission" date="2021-02" db="EMBL/GenBank/DDBJ databases">
        <authorList>
            <person name="Nowell W R."/>
        </authorList>
    </citation>
    <scope>NUCLEOTIDE SEQUENCE</scope>
</reference>
<accession>A0A8S2EM21</accession>
<proteinExistence type="predicted"/>
<organism evidence="2 4">
    <name type="scientific">Didymodactylos carnosus</name>
    <dbReference type="NCBI Taxonomy" id="1234261"/>
    <lineage>
        <taxon>Eukaryota</taxon>
        <taxon>Metazoa</taxon>
        <taxon>Spiralia</taxon>
        <taxon>Gnathifera</taxon>
        <taxon>Rotifera</taxon>
        <taxon>Eurotatoria</taxon>
        <taxon>Bdelloidea</taxon>
        <taxon>Philodinida</taxon>
        <taxon>Philodinidae</taxon>
        <taxon>Didymodactylos</taxon>
    </lineage>
</organism>
<gene>
    <name evidence="2" type="ORF">OVA965_LOCUS23177</name>
    <name evidence="3" type="ORF">TMI583_LOCUS23895</name>
</gene>
<protein>
    <submittedName>
        <fullName evidence="2">Uncharacterized protein</fullName>
    </submittedName>
</protein>
<dbReference type="Proteomes" id="UP000677228">
    <property type="component" value="Unassembled WGS sequence"/>
</dbReference>
<evidence type="ECO:0000313" key="2">
    <source>
        <dbReference type="EMBL" id="CAF1183449.1"/>
    </source>
</evidence>
<evidence type="ECO:0000313" key="4">
    <source>
        <dbReference type="Proteomes" id="UP000677228"/>
    </source>
</evidence>
<feature type="region of interest" description="Disordered" evidence="1">
    <location>
        <begin position="84"/>
        <end position="110"/>
    </location>
</feature>
<comment type="caution">
    <text evidence="2">The sequence shown here is derived from an EMBL/GenBank/DDBJ whole genome shotgun (WGS) entry which is preliminary data.</text>
</comment>
<dbReference type="Proteomes" id="UP000682733">
    <property type="component" value="Unassembled WGS sequence"/>
</dbReference>
<dbReference type="AlphaFoldDB" id="A0A8S2EM21"/>
<dbReference type="PANTHER" id="PTHR47018:SF3">
    <property type="entry name" value="MYCBP-ASSOCIATED PROTEIN"/>
    <property type="match status" value="1"/>
</dbReference>
<feature type="non-terminal residue" evidence="2">
    <location>
        <position position="1"/>
    </location>
</feature>
<name>A0A8S2EM21_9BILA</name>
<dbReference type="EMBL" id="CAJOBA010034917">
    <property type="protein sequence ID" value="CAF3994677.1"/>
    <property type="molecule type" value="Genomic_DNA"/>
</dbReference>
<evidence type="ECO:0000256" key="1">
    <source>
        <dbReference type="SAM" id="MobiDB-lite"/>
    </source>
</evidence>
<sequence>MPTFITCRICNQTTTKGKVKFTYTETNAVANKLKYGFFYLFNKQLQGQIVNTYVHRKCYDRLLRKARNSSLSLVASRSRIRQFQSSRSSTDESSNVQQSSSSNTTATTATFGSTHQNTVECFMPLVRHEDGEDTQTSASTASMSSPLNISTTAVVQVIELEKSLPSPQINITVEEGGSLLPSYKNISLINPEFCDAPTSNIQRLLRTSTPIAQLYKDKCTRSGRRRTFGPIINKQKENNITYPTEENHRSILYNTPLEELRGWLVCRLEDGNLLPLLSVQKQYESILQRYYGTYDQSIIRCEIIRKQLEKHFNNEFHFETLSNRGGTYVALNNLSYYTKLALLSSSSSTLTIDAGTSVDCSTNENKKTTCETLLDAIELLRANIKENYYLLKKLHVDQEKLAEFTTNLYNDCVPLLLRNFIGFLTINDRNFNTMKCNYKYHNMLDEDLFRQSRKWLKVASIGYDIISCKNERYITPKHYLLGNEVFRHERSLQLLTILNRFGHTCSYKSLIRLHERIASKQPPSTTLPKTVQPNCFAVKVADNFDLNKETIHGENSMHILNQIIIQNPENQHQLTITSFPSLSASNVNECPSVECLMPRKSISSVPQITHINHVAFIDKSFELYLLAYNLTKMWFSKGENRTKLIFGEEHVHVPLLAGFFAIHLVFPLKPIHKITFCSPIDEDPNKLECAELCLRSTKKMFIDSYFQSEAVIVVDEKIYRNCLQAKYDHPIDFQKITIYPGDFHLMKCYMNVIWDVMRQSGIEDLLTYIYKGATLRAILNVSHFNKSLRALKLIYTALSMLITQEFINTLSPLIMTEFQKIMCEIPNDYSNNNKKQDWFQNLIQCIDGVECRRLFDSWKNEKCKQNIKFKFWTFILCEVIEPLISLYMAVRTSNFDARNAAFNNIAPMFFATIHRNYARLSAQHLLDLQTCSKSLFEILSKCFAVRRTTRPFSTIAMDQTIECTINKMGKGHGGISGRFRPELVDIWSKTFTFRTLLSTISNEIAGYENNTNSVDAHIECTPTRLKLDEEDLMLILSKLNYEKLYSCENDHVTQLLSGKLIHDDIVTNICSYKQLGLDSLYKYVNERLVNKTVSIAEPLRAVSILRLRDNDFYEPSTKKVKQIRKNTNNIKNIDDQMRRALLLGEYRQLNLSSIFSYEFAKFPISLCDSNNPLLMNQQSKSIALKFLEEKF</sequence>